<protein>
    <submittedName>
        <fullName evidence="2">Chromosome 2, complete genome</fullName>
    </submittedName>
</protein>
<feature type="region of interest" description="Disordered" evidence="1">
    <location>
        <begin position="1"/>
        <end position="20"/>
    </location>
</feature>
<sequence length="64" mass="7612">MTPEPPDDECGEGCHTETPHIDPAITRKREWIFWIRLFRIWRGHQAMKEERDEMTSQGSFLVPD</sequence>
<reference evidence="3" key="1">
    <citation type="journal article" date="2007" name="Science">
        <title>The Fusarium graminearum genome reveals a link between localized polymorphism and pathogen specialization.</title>
        <authorList>
            <person name="Cuomo C.A."/>
            <person name="Gueldener U."/>
            <person name="Xu J.-R."/>
            <person name="Trail F."/>
            <person name="Turgeon B.G."/>
            <person name="Di Pietro A."/>
            <person name="Walton J.D."/>
            <person name="Ma L.-J."/>
            <person name="Baker S.E."/>
            <person name="Rep M."/>
            <person name="Adam G."/>
            <person name="Antoniw J."/>
            <person name="Baldwin T."/>
            <person name="Calvo S.E."/>
            <person name="Chang Y.-L."/>
            <person name="DeCaprio D."/>
            <person name="Gale L.R."/>
            <person name="Gnerre S."/>
            <person name="Goswami R.S."/>
            <person name="Hammond-Kosack K."/>
            <person name="Harris L.J."/>
            <person name="Hilburn K."/>
            <person name="Kennell J.C."/>
            <person name="Kroken S."/>
            <person name="Magnuson J.K."/>
            <person name="Mannhaupt G."/>
            <person name="Mauceli E.W."/>
            <person name="Mewes H.-W."/>
            <person name="Mitterbauer R."/>
            <person name="Muehlbauer G."/>
            <person name="Muensterkoetter M."/>
            <person name="Nelson D."/>
            <person name="O'Donnell K."/>
            <person name="Ouellet T."/>
            <person name="Qi W."/>
            <person name="Quesneville H."/>
            <person name="Roncero M.I.G."/>
            <person name="Seong K.-Y."/>
            <person name="Tetko I.V."/>
            <person name="Urban M."/>
            <person name="Waalwijk C."/>
            <person name="Ward T.J."/>
            <person name="Yao J."/>
            <person name="Birren B.W."/>
            <person name="Kistler H.C."/>
        </authorList>
    </citation>
    <scope>NUCLEOTIDE SEQUENCE [LARGE SCALE GENOMIC DNA]</scope>
    <source>
        <strain evidence="3">ATCC MYA-4620 / CBS 123657 / FGSC 9075 / NRRL 31084 / PH-1</strain>
    </source>
</reference>
<dbReference type="VEuPathDB" id="FungiDB:FGRAMPH1_01G12577"/>
<reference evidence="3" key="2">
    <citation type="journal article" date="2010" name="Nature">
        <title>Comparative genomics reveals mobile pathogenicity chromosomes in Fusarium.</title>
        <authorList>
            <person name="Ma L.J."/>
            <person name="van der Does H.C."/>
            <person name="Borkovich K.A."/>
            <person name="Coleman J.J."/>
            <person name="Daboussi M.J."/>
            <person name="Di Pietro A."/>
            <person name="Dufresne M."/>
            <person name="Freitag M."/>
            <person name="Grabherr M."/>
            <person name="Henrissat B."/>
            <person name="Houterman P.M."/>
            <person name="Kang S."/>
            <person name="Shim W.B."/>
            <person name="Woloshuk C."/>
            <person name="Xie X."/>
            <person name="Xu J.R."/>
            <person name="Antoniw J."/>
            <person name="Baker S.E."/>
            <person name="Bluhm B.H."/>
            <person name="Breakspear A."/>
            <person name="Brown D.W."/>
            <person name="Butchko R.A."/>
            <person name="Chapman S."/>
            <person name="Coulson R."/>
            <person name="Coutinho P.M."/>
            <person name="Danchin E.G."/>
            <person name="Diener A."/>
            <person name="Gale L.R."/>
            <person name="Gardiner D.M."/>
            <person name="Goff S."/>
            <person name="Hammond-Kosack K.E."/>
            <person name="Hilburn K."/>
            <person name="Hua-Van A."/>
            <person name="Jonkers W."/>
            <person name="Kazan K."/>
            <person name="Kodira C.D."/>
            <person name="Koehrsen M."/>
            <person name="Kumar L."/>
            <person name="Lee Y.H."/>
            <person name="Li L."/>
            <person name="Manners J.M."/>
            <person name="Miranda-Saavedra D."/>
            <person name="Mukherjee M."/>
            <person name="Park G."/>
            <person name="Park J."/>
            <person name="Park S.Y."/>
            <person name="Proctor R.H."/>
            <person name="Regev A."/>
            <person name="Ruiz-Roldan M.C."/>
            <person name="Sain D."/>
            <person name="Sakthikumar S."/>
            <person name="Sykes S."/>
            <person name="Schwartz D.C."/>
            <person name="Turgeon B.G."/>
            <person name="Wapinski I."/>
            <person name="Yoder O."/>
            <person name="Young S."/>
            <person name="Zeng Q."/>
            <person name="Zhou S."/>
            <person name="Galagan J."/>
            <person name="Cuomo C.A."/>
            <person name="Kistler H.C."/>
            <person name="Rep M."/>
        </authorList>
    </citation>
    <scope>GENOME REANNOTATION</scope>
    <source>
        <strain evidence="3">ATCC MYA-4620 / CBS 123657 / FGSC 9075 / NRRL 31084 / PH-1</strain>
    </source>
</reference>
<evidence type="ECO:0000313" key="2">
    <source>
        <dbReference type="EMBL" id="SCB65793.1"/>
    </source>
</evidence>
<keyword evidence="3" id="KW-1185">Reference proteome</keyword>
<gene>
    <name evidence="2" type="ORF">FGRAMPH1_01T12577</name>
</gene>
<accession>A0A1C3YMW1</accession>
<organism evidence="2 3">
    <name type="scientific">Gibberella zeae (strain ATCC MYA-4620 / CBS 123657 / FGSC 9075 / NRRL 31084 / PH-1)</name>
    <name type="common">Wheat head blight fungus</name>
    <name type="synonym">Fusarium graminearum</name>
    <dbReference type="NCBI Taxonomy" id="229533"/>
    <lineage>
        <taxon>Eukaryota</taxon>
        <taxon>Fungi</taxon>
        <taxon>Dikarya</taxon>
        <taxon>Ascomycota</taxon>
        <taxon>Pezizomycotina</taxon>
        <taxon>Sordariomycetes</taxon>
        <taxon>Hypocreomycetidae</taxon>
        <taxon>Hypocreales</taxon>
        <taxon>Nectriaceae</taxon>
        <taxon>Fusarium</taxon>
    </lineage>
</organism>
<dbReference type="InParanoid" id="A0A1C3YMW1"/>
<dbReference type="EMBL" id="HG970333">
    <property type="protein sequence ID" value="SCB65793.1"/>
    <property type="molecule type" value="Genomic_DNA"/>
</dbReference>
<reference evidence="2 3" key="3">
    <citation type="journal article" date="2015" name="BMC Genomics">
        <title>The completed genome sequence of the pathogenic ascomycete fungus Fusarium graminearum.</title>
        <authorList>
            <person name="King R."/>
            <person name="Urban M."/>
            <person name="Hammond-Kosack M.C."/>
            <person name="Hassani-Pak K."/>
            <person name="Hammond-Kosack K.E."/>
        </authorList>
    </citation>
    <scope>NUCLEOTIDE SEQUENCE [LARGE SCALE GENOMIC DNA]</scope>
    <source>
        <strain evidence="3">ATCC MYA-4620 / CBS 123657 / FGSC 9075 / NRRL 31084 / PH-1</strain>
    </source>
</reference>
<evidence type="ECO:0000313" key="3">
    <source>
        <dbReference type="Proteomes" id="UP000070720"/>
    </source>
</evidence>
<dbReference type="AlphaFoldDB" id="A0A1C3YMW1"/>
<proteinExistence type="predicted"/>
<dbReference type="Proteomes" id="UP000070720">
    <property type="component" value="Chromosome 2"/>
</dbReference>
<feature type="compositionally biased region" description="Acidic residues" evidence="1">
    <location>
        <begin position="1"/>
        <end position="11"/>
    </location>
</feature>
<name>A0A1C3YMW1_GIBZE</name>
<evidence type="ECO:0000256" key="1">
    <source>
        <dbReference type="SAM" id="MobiDB-lite"/>
    </source>
</evidence>